<dbReference type="PANTHER" id="PTHR45641:SF19">
    <property type="entry name" value="NEPHROCYSTIN-3"/>
    <property type="match status" value="1"/>
</dbReference>
<reference evidence="5" key="1">
    <citation type="submission" date="2021-02" db="EMBL/GenBank/DDBJ databases">
        <authorList>
            <person name="Nowell W R."/>
        </authorList>
    </citation>
    <scope>NUCLEOTIDE SEQUENCE</scope>
</reference>
<dbReference type="SUPFAM" id="SSF48452">
    <property type="entry name" value="TPR-like"/>
    <property type="match status" value="1"/>
</dbReference>
<dbReference type="SUPFAM" id="SSF56399">
    <property type="entry name" value="ADP-ribosylation"/>
    <property type="match status" value="1"/>
</dbReference>
<evidence type="ECO:0000313" key="5">
    <source>
        <dbReference type="EMBL" id="CAF3762476.1"/>
    </source>
</evidence>
<evidence type="ECO:0000256" key="3">
    <source>
        <dbReference type="PROSITE-ProRule" id="PRU00339"/>
    </source>
</evidence>
<feature type="repeat" description="TPR" evidence="3">
    <location>
        <begin position="487"/>
        <end position="520"/>
    </location>
</feature>
<dbReference type="AlphaFoldDB" id="A0A818Z2R8"/>
<dbReference type="PANTHER" id="PTHR45641">
    <property type="entry name" value="TETRATRICOPEPTIDE REPEAT PROTEIN (AFU_ORTHOLOGUE AFUA_6G03870)"/>
    <property type="match status" value="1"/>
</dbReference>
<accession>A0A818Z2R8</accession>
<evidence type="ECO:0000256" key="1">
    <source>
        <dbReference type="ARBA" id="ARBA00022737"/>
    </source>
</evidence>
<dbReference type="Pfam" id="PF13181">
    <property type="entry name" value="TPR_8"/>
    <property type="match status" value="1"/>
</dbReference>
<dbReference type="PROSITE" id="PS50005">
    <property type="entry name" value="TPR"/>
    <property type="match status" value="2"/>
</dbReference>
<sequence length="905" mass="103469">MDDYLLSLSSKRTGFEEITRVYLRSKVSSNTTEDEKRMLTLRHGICEFLDVDECIDFITSLEWCTVFLTIEETFKYVHIFPLIYDIPQIVYLYIPESTTIYDKNGEISLDAYHKFHNILEYEDDMNTFLKKIPEKSQSSIEIENGMALWFDILIDVLLNMTPSSKSRLEMIHQCRLLYENDVTVLKKIDEFENTYVSSMAIKWYTHDSFIYRLFNQAFREQNIDFIYRFRSYLCDLHEQLQRFSTEQWLSCGTEYNQTRTILIYRGQGNCSLSELQKYVDNIDNYITFNSFLSVTRNQQLASIYADTNKPLDKTVALLFQMELDPVKLHMSGKPLASISHLSAFPEEDEFLLSAGTVFCIMSVGMFKFLLLPAKGSVLRLMGQYAKAEYYYYLAIEQLPFYHFYNLKAHQCLGILYENKGLYDRAIHHYEDSLACATKYSLKCRVSIANTYILIGQALRNMGDLTAAEVNFRRAIDYSQLHSDNGNLNCYGELGQLYRQRSDYALARSFFQQQLDLEIKCHGGCEFTPALGTAYNNLGEIDVAACKDLDQALGNLNKALEIRIACLPPNHTDLSTTFHNIAHALVLQGRDLDRALELAERALAIDRNSLPPNHPHLSFTLSLISDILYRHFDKTKLSKALTYAEQALRIALKNPDKQTVATGSIYLNIARLQLELKDFDKSMKMLEKGQAWALAHLDKNGEHLLFANIYYLFGSWHYLHGDSLTIARNYMERALSVGLVQTGISYRHKGSSIVHRNTGTKFVSPTGNVGVNVTWTFEVGNITRIHMAIYKMQPAQWAAIGLNLNRTMGPAHVFVCRRLVNDTVDVNRYMNPGKHQHPVPAGIAQGGVFTVEKATFDAGVVNCQFTLSNFTTMERTNSNDVPILSQSIPYHPLVAIGALNATSKYK</sequence>
<dbReference type="Proteomes" id="UP000663868">
    <property type="component" value="Unassembled WGS sequence"/>
</dbReference>
<evidence type="ECO:0000256" key="2">
    <source>
        <dbReference type="ARBA" id="ARBA00022803"/>
    </source>
</evidence>
<keyword evidence="1" id="KW-0677">Repeat</keyword>
<feature type="domain" description="DOMON" evidence="4">
    <location>
        <begin position="768"/>
        <end position="896"/>
    </location>
</feature>
<dbReference type="Gene3D" id="1.25.40.10">
    <property type="entry name" value="Tetratricopeptide repeat domain"/>
    <property type="match status" value="3"/>
</dbReference>
<dbReference type="InterPro" id="IPR005018">
    <property type="entry name" value="DOMON_domain"/>
</dbReference>
<dbReference type="SUPFAM" id="SSF81901">
    <property type="entry name" value="HCP-like"/>
    <property type="match status" value="1"/>
</dbReference>
<dbReference type="Gene3D" id="3.90.176.10">
    <property type="entry name" value="Toxin ADP-ribosyltransferase, Chain A, domain 1"/>
    <property type="match status" value="1"/>
</dbReference>
<gene>
    <name evidence="5" type="ORF">KXQ929_LOCUS14885</name>
</gene>
<proteinExistence type="predicted"/>
<dbReference type="Pfam" id="PF13424">
    <property type="entry name" value="TPR_12"/>
    <property type="match status" value="2"/>
</dbReference>
<comment type="caution">
    <text evidence="5">The sequence shown here is derived from an EMBL/GenBank/DDBJ whole genome shotgun (WGS) entry which is preliminary data.</text>
</comment>
<protein>
    <recommendedName>
        <fullName evidence="4">DOMON domain-containing protein</fullName>
    </recommendedName>
</protein>
<dbReference type="InterPro" id="IPR011990">
    <property type="entry name" value="TPR-like_helical_dom_sf"/>
</dbReference>
<evidence type="ECO:0000313" key="6">
    <source>
        <dbReference type="Proteomes" id="UP000663868"/>
    </source>
</evidence>
<keyword evidence="2 3" id="KW-0802">TPR repeat</keyword>
<organism evidence="5 6">
    <name type="scientific">Adineta steineri</name>
    <dbReference type="NCBI Taxonomy" id="433720"/>
    <lineage>
        <taxon>Eukaryota</taxon>
        <taxon>Metazoa</taxon>
        <taxon>Spiralia</taxon>
        <taxon>Gnathifera</taxon>
        <taxon>Rotifera</taxon>
        <taxon>Eurotatoria</taxon>
        <taxon>Bdelloidea</taxon>
        <taxon>Adinetida</taxon>
        <taxon>Adinetidae</taxon>
        <taxon>Adineta</taxon>
    </lineage>
</organism>
<evidence type="ECO:0000259" key="4">
    <source>
        <dbReference type="PROSITE" id="PS50836"/>
    </source>
</evidence>
<dbReference type="InterPro" id="IPR019734">
    <property type="entry name" value="TPR_rpt"/>
</dbReference>
<feature type="repeat" description="TPR" evidence="3">
    <location>
        <begin position="448"/>
        <end position="481"/>
    </location>
</feature>
<dbReference type="SMART" id="SM00028">
    <property type="entry name" value="TPR"/>
    <property type="match status" value="7"/>
</dbReference>
<dbReference type="PROSITE" id="PS50836">
    <property type="entry name" value="DOMON"/>
    <property type="match status" value="1"/>
</dbReference>
<dbReference type="EMBL" id="CAJOBB010000840">
    <property type="protein sequence ID" value="CAF3762476.1"/>
    <property type="molecule type" value="Genomic_DNA"/>
</dbReference>
<dbReference type="PROSITE" id="PS51996">
    <property type="entry name" value="TR_MART"/>
    <property type="match status" value="1"/>
</dbReference>
<name>A0A818Z2R8_9BILA</name>